<name>A0ABX4MSP3_9RHOB</name>
<evidence type="ECO:0000313" key="1">
    <source>
        <dbReference type="EMBL" id="PJE31858.1"/>
    </source>
</evidence>
<proteinExistence type="predicted"/>
<keyword evidence="1" id="KW-0378">Hydrolase</keyword>
<dbReference type="PIRSF" id="PIRSF033909">
    <property type="entry name" value="UCP033909"/>
    <property type="match status" value="1"/>
</dbReference>
<dbReference type="Gene3D" id="3.40.50.1820">
    <property type="entry name" value="alpha/beta hydrolase"/>
    <property type="match status" value="1"/>
</dbReference>
<sequence>METPMTALSRRSEAGLLPLLRPLLLLCLLLLAGCAARPGPEVLDPRPETEATRVIRIYAATNRALAGSFTTQPAFATAYRYYDISVPEGASGAQIPYPEAEPDPARQMVVVESGVMDRASFLSATRKAARREAGDSGQLGLYVHGYNTRFQEALFRLAQIAAETDSTVAPVLFSWPSRGRPLDYEADRQAALFSRTALSDLVTGLTAGGERLVLFGHSMGGFLVMEVLQALKLSGRDAVLDRLEVVLAAPDIDVFVFASQLDTLGPMAHPIIVLTASDDRALGLSSRISGGRPRLGALPAASPMVAAAARRANVQIIDISAVEADPLGHQRYVGLVQLYARQEATPPALPGAYIFDAISRSLKAP</sequence>
<evidence type="ECO:0000313" key="2">
    <source>
        <dbReference type="Proteomes" id="UP000231702"/>
    </source>
</evidence>
<dbReference type="InterPro" id="IPR010297">
    <property type="entry name" value="DUF900_hydrolase"/>
</dbReference>
<dbReference type="SUPFAM" id="SSF53474">
    <property type="entry name" value="alpha/beta-Hydrolases"/>
    <property type="match status" value="1"/>
</dbReference>
<dbReference type="PANTHER" id="PTHR36513">
    <property type="entry name" value="ABC TRANSMEMBRANE TYPE-1 DOMAIN-CONTAINING PROTEIN"/>
    <property type="match status" value="1"/>
</dbReference>
<gene>
    <name evidence="1" type="ORF">CVM39_01780</name>
</gene>
<accession>A0ABX4MSP3</accession>
<protein>
    <submittedName>
        <fullName evidence="1">Alpha/beta hydrolase</fullName>
    </submittedName>
</protein>
<dbReference type="Proteomes" id="UP000231702">
    <property type="component" value="Unassembled WGS sequence"/>
</dbReference>
<comment type="caution">
    <text evidence="1">The sequence shown here is derived from an EMBL/GenBank/DDBJ whole genome shotgun (WGS) entry which is preliminary data.</text>
</comment>
<keyword evidence="2" id="KW-1185">Reference proteome</keyword>
<dbReference type="InterPro" id="IPR029058">
    <property type="entry name" value="AB_hydrolase_fold"/>
</dbReference>
<organism evidence="1 2">
    <name type="scientific">Pseudooceanicola antarcticus</name>
    <dbReference type="NCBI Taxonomy" id="1247613"/>
    <lineage>
        <taxon>Bacteria</taxon>
        <taxon>Pseudomonadati</taxon>
        <taxon>Pseudomonadota</taxon>
        <taxon>Alphaproteobacteria</taxon>
        <taxon>Rhodobacterales</taxon>
        <taxon>Paracoccaceae</taxon>
        <taxon>Pseudooceanicola</taxon>
    </lineage>
</organism>
<dbReference type="Pfam" id="PF05990">
    <property type="entry name" value="DUF900"/>
    <property type="match status" value="1"/>
</dbReference>
<dbReference type="EMBL" id="PGTD01000007">
    <property type="protein sequence ID" value="PJE31858.1"/>
    <property type="molecule type" value="Genomic_DNA"/>
</dbReference>
<reference evidence="1 2" key="1">
    <citation type="journal article" date="2018" name="Int. J. Syst. Evol. Microbiol.">
        <title>Pseudooceanicola lipolyticus sp. nov., a marine alphaproteobacterium, reclassification of Oceanicola flagellatus as Pseudooceanicola flagellatus comb. nov. and emended description of the genus Pseudooceanicola.</title>
        <authorList>
            <person name="Huang M.-M."/>
            <person name="Guo L.-L."/>
            <person name="Wu Y.-H."/>
            <person name="Lai Q.-L."/>
            <person name="Shao Z.-Z."/>
            <person name="Wang C.-S."/>
            <person name="Wu M."/>
            <person name="Xu X.-W."/>
        </authorList>
    </citation>
    <scope>NUCLEOTIDE SEQUENCE [LARGE SCALE GENOMIC DNA]</scope>
    <source>
        <strain evidence="1 2">Ar-45</strain>
    </source>
</reference>
<dbReference type="PANTHER" id="PTHR36513:SF1">
    <property type="entry name" value="TRANSMEMBRANE PROTEIN"/>
    <property type="match status" value="1"/>
</dbReference>
<dbReference type="InterPro" id="IPR014586">
    <property type="entry name" value="UCP033909"/>
</dbReference>
<dbReference type="GO" id="GO:0016787">
    <property type="term" value="F:hydrolase activity"/>
    <property type="evidence" value="ECO:0007669"/>
    <property type="project" value="UniProtKB-KW"/>
</dbReference>